<dbReference type="InterPro" id="IPR013589">
    <property type="entry name" value="Bac_transglu_N"/>
</dbReference>
<accession>A0A1H4BUA7</accession>
<gene>
    <name evidence="2" type="ORF">SAMN05443667_10580</name>
</gene>
<dbReference type="SUPFAM" id="SSF54001">
    <property type="entry name" value="Cysteine proteinases"/>
    <property type="match status" value="1"/>
</dbReference>
<name>A0A1H4BUA7_9FLAO</name>
<keyword evidence="3" id="KW-1185">Reference proteome</keyword>
<keyword evidence="2" id="KW-0645">Protease</keyword>
<dbReference type="Gene3D" id="3.10.620.30">
    <property type="match status" value="1"/>
</dbReference>
<dbReference type="InterPro" id="IPR038765">
    <property type="entry name" value="Papain-like_cys_pep_sf"/>
</dbReference>
<dbReference type="Proteomes" id="UP000198951">
    <property type="component" value="Unassembled WGS sequence"/>
</dbReference>
<dbReference type="PANTHER" id="PTHR33490">
    <property type="entry name" value="BLR5614 PROTEIN-RELATED"/>
    <property type="match status" value="1"/>
</dbReference>
<evidence type="ECO:0000313" key="3">
    <source>
        <dbReference type="Proteomes" id="UP000198951"/>
    </source>
</evidence>
<dbReference type="RefSeq" id="WP_091087947.1">
    <property type="nucleotide sequence ID" value="NZ_FNRD01000005.1"/>
</dbReference>
<dbReference type="Pfam" id="PF08379">
    <property type="entry name" value="Bact_transglu_N"/>
    <property type="match status" value="1"/>
</dbReference>
<dbReference type="STRING" id="150146.SAMN05443667_10580"/>
<feature type="domain" description="Transglutaminase-like" evidence="1">
    <location>
        <begin position="172"/>
        <end position="236"/>
    </location>
</feature>
<dbReference type="Pfam" id="PF01841">
    <property type="entry name" value="Transglut_core"/>
    <property type="match status" value="1"/>
</dbReference>
<dbReference type="GO" id="GO:0006508">
    <property type="term" value="P:proteolysis"/>
    <property type="evidence" value="ECO:0007669"/>
    <property type="project" value="UniProtKB-KW"/>
</dbReference>
<dbReference type="InterPro" id="IPR002931">
    <property type="entry name" value="Transglutaminase-like"/>
</dbReference>
<sequence>MKFKITHNTDYLFNSEVFLEPHYLRFRPRQTAYVDVTDYSITILSEPTGHRVVQDEENNVVDFCWFEGMTNQLTITSTSILETKAFNPFDFLIYPLHFNQLPLQYDELQKKLLFSTLEGQLISQELLDYGTAILKASNFNTISFLTNLTKQLHDDFSVEYREVGSPLQPDETFTIKRGSCRDLSWMQINLLRQFGIAARFVSGYYYFDMLEPAYELHAWVEVFLPGIGWLGLDPSHGIFTGNTHFPIASSAHFENTMPVSGGIRGSATSKLITQLSIEKYK</sequence>
<protein>
    <submittedName>
        <fullName evidence="2">Transglutaminase-like enzyme, putative cysteine protease</fullName>
    </submittedName>
</protein>
<proteinExistence type="predicted"/>
<reference evidence="3" key="1">
    <citation type="submission" date="2016-10" db="EMBL/GenBank/DDBJ databases">
        <authorList>
            <person name="Varghese N."/>
            <person name="Submissions S."/>
        </authorList>
    </citation>
    <scope>NUCLEOTIDE SEQUENCE [LARGE SCALE GENOMIC DNA]</scope>
    <source>
        <strain evidence="3">DSM 22376</strain>
    </source>
</reference>
<dbReference type="EMBL" id="FNRD01000005">
    <property type="protein sequence ID" value="SEA51698.1"/>
    <property type="molecule type" value="Genomic_DNA"/>
</dbReference>
<keyword evidence="2" id="KW-0378">Hydrolase</keyword>
<dbReference type="OrthoDB" id="9804872at2"/>
<organism evidence="2 3">
    <name type="scientific">Flavobacterium gillisiae</name>
    <dbReference type="NCBI Taxonomy" id="150146"/>
    <lineage>
        <taxon>Bacteria</taxon>
        <taxon>Pseudomonadati</taxon>
        <taxon>Bacteroidota</taxon>
        <taxon>Flavobacteriia</taxon>
        <taxon>Flavobacteriales</taxon>
        <taxon>Flavobacteriaceae</taxon>
        <taxon>Flavobacterium</taxon>
    </lineage>
</organism>
<dbReference type="SMART" id="SM00460">
    <property type="entry name" value="TGc"/>
    <property type="match status" value="1"/>
</dbReference>
<evidence type="ECO:0000313" key="2">
    <source>
        <dbReference type="EMBL" id="SEA51698.1"/>
    </source>
</evidence>
<dbReference type="PANTHER" id="PTHR33490:SF1">
    <property type="entry name" value="SLL1233 PROTEIN"/>
    <property type="match status" value="1"/>
</dbReference>
<evidence type="ECO:0000259" key="1">
    <source>
        <dbReference type="SMART" id="SM00460"/>
    </source>
</evidence>
<dbReference type="GO" id="GO:0008233">
    <property type="term" value="F:peptidase activity"/>
    <property type="evidence" value="ECO:0007669"/>
    <property type="project" value="UniProtKB-KW"/>
</dbReference>
<dbReference type="AlphaFoldDB" id="A0A1H4BUA7"/>